<dbReference type="SUPFAM" id="SSF52540">
    <property type="entry name" value="P-loop containing nucleoside triphosphate hydrolases"/>
    <property type="match status" value="1"/>
</dbReference>
<dbReference type="PROSITE" id="PS50929">
    <property type="entry name" value="ABC_TM1F"/>
    <property type="match status" value="2"/>
</dbReference>
<feature type="transmembrane region" description="Helical" evidence="10">
    <location>
        <begin position="661"/>
        <end position="686"/>
    </location>
</feature>
<organism evidence="13 14">
    <name type="scientific">Romanomermis culicivorax</name>
    <name type="common">Nematode worm</name>
    <dbReference type="NCBI Taxonomy" id="13658"/>
    <lineage>
        <taxon>Eukaryota</taxon>
        <taxon>Metazoa</taxon>
        <taxon>Ecdysozoa</taxon>
        <taxon>Nematoda</taxon>
        <taxon>Enoplea</taxon>
        <taxon>Dorylaimia</taxon>
        <taxon>Mermithida</taxon>
        <taxon>Mermithoidea</taxon>
        <taxon>Mermithidae</taxon>
        <taxon>Romanomermis</taxon>
    </lineage>
</organism>
<dbReference type="InterPro" id="IPR050173">
    <property type="entry name" value="ABC_transporter_C-like"/>
</dbReference>
<keyword evidence="8 10" id="KW-0472">Membrane</keyword>
<dbReference type="GO" id="GO:0140359">
    <property type="term" value="F:ABC-type transporter activity"/>
    <property type="evidence" value="ECO:0007669"/>
    <property type="project" value="InterPro"/>
</dbReference>
<dbReference type="Proteomes" id="UP000887565">
    <property type="component" value="Unplaced"/>
</dbReference>
<dbReference type="InterPro" id="IPR003593">
    <property type="entry name" value="AAA+_ATPase"/>
</dbReference>
<keyword evidence="4 10" id="KW-0812">Transmembrane</keyword>
<evidence type="ECO:0000259" key="12">
    <source>
        <dbReference type="PROSITE" id="PS50929"/>
    </source>
</evidence>
<keyword evidence="7 10" id="KW-1133">Transmembrane helix</keyword>
<evidence type="ECO:0000259" key="11">
    <source>
        <dbReference type="PROSITE" id="PS50893"/>
    </source>
</evidence>
<dbReference type="AlphaFoldDB" id="A0A915IRS2"/>
<dbReference type="CDD" id="cd03250">
    <property type="entry name" value="ABCC_MRP_domain1"/>
    <property type="match status" value="1"/>
</dbReference>
<feature type="region of interest" description="Disordered" evidence="9">
    <location>
        <begin position="885"/>
        <end position="927"/>
    </location>
</feature>
<evidence type="ECO:0000256" key="1">
    <source>
        <dbReference type="ARBA" id="ARBA00004141"/>
    </source>
</evidence>
<dbReference type="FunFam" id="3.40.50.300:FF:001726">
    <property type="entry name" value="Multidrug resistance-associated protein 4"/>
    <property type="match status" value="1"/>
</dbReference>
<dbReference type="PANTHER" id="PTHR24223:SF456">
    <property type="entry name" value="MULTIDRUG RESISTANCE-ASSOCIATED PROTEIN LETHAL(2)03659"/>
    <property type="match status" value="1"/>
</dbReference>
<dbReference type="SUPFAM" id="SSF90123">
    <property type="entry name" value="ABC transporter transmembrane region"/>
    <property type="match status" value="1"/>
</dbReference>
<feature type="compositionally biased region" description="Basic and acidic residues" evidence="9">
    <location>
        <begin position="912"/>
        <end position="927"/>
    </location>
</feature>
<sequence length="927" mass="105124">MWHAHIILLDFGACRHFSQKFTDQYLTIIKAAADKDKRKIKFLLLKDREESIAKKSNSISNGAEKHDSDIDHNRSNNTENVGVQMINYTARWNNEKTNVLDNVNLTIEPGQLVLIVGPVGAGKSSILYSLCGECNTVSGTIKTNGKIVYVPQDPWIFSASVRQNIIFGRQRLEPQRYAKVVEVCQMEKDLESLARGDSTVVGDRGAALSGGQKARINLARALYYDADIYLLDDPLSAVDAAVGRLLFERCINSYLRDKIRILVTHQLQYLKHADYVIVMKDGKVAASGKYQDLEKLGEKFTSILRETEESYQKSGEKLARLSSNRELNRTISQESARLPDRTQIKKVPHRSTSEDANSTAETVIGARDDSVFSDSSPKLNQTIEKDALLQEQDNLDWKREVQAQFEDEKSSGVVNWRVYVAYFRHMGSCACVVLAFAFCVFVQITYYFSRVNSEDAKKMRIFNQTFGSEFNMDRINASLDTICSLSPTKVEKNLLPDMFKTLGTYDYLYIYTIIIIGLTIGSLLRSVAFRIMLNRSSFVLHSKMFSAILKAPLLFFDRNPIGRILNRFSKDTGTMDELLSFATFDFIQMKGLDFGEILPILKGKSDDTLAKSPVYSHVSATLNGITSIRSFGVEKFVMKDFHRHQNSHTSIYSAFLSTSRWFSLVIDWLCSIFVCIVAFMCIWSAVVEGRITEGAAKKEKRKCEVGDISGQTMKKEEVDSPRLIHYFIRSKLAPLLYRRNQSAGSIGLTLFYAVSLLGFFQWIVRQSTEMESMVGNAGEVGLSVFYASSLMILFSRFLSQTVNVEHGMVSVERVLEYANLKPEDESTLIIKPPKDWPKRGQIKFDEVKLRYSMESDYILKNLSFEIKPAEKLMIDRRSVSGKCGKFTDFQPPSRRKVVKSGCSSTKTRSSHPWRETRKTKNDSTIEK</sequence>
<feature type="region of interest" description="Disordered" evidence="9">
    <location>
        <begin position="329"/>
        <end position="359"/>
    </location>
</feature>
<feature type="transmembrane region" description="Helical" evidence="10">
    <location>
        <begin position="743"/>
        <end position="764"/>
    </location>
</feature>
<dbReference type="Pfam" id="PF00005">
    <property type="entry name" value="ABC_tran"/>
    <property type="match status" value="1"/>
</dbReference>
<dbReference type="InterPro" id="IPR011527">
    <property type="entry name" value="ABC1_TM_dom"/>
</dbReference>
<dbReference type="SMART" id="SM00382">
    <property type="entry name" value="AAA"/>
    <property type="match status" value="1"/>
</dbReference>
<feature type="domain" description="ABC transmembrane type-1" evidence="12">
    <location>
        <begin position="610"/>
        <end position="772"/>
    </location>
</feature>
<dbReference type="InterPro" id="IPR036640">
    <property type="entry name" value="ABC1_TM_sf"/>
</dbReference>
<evidence type="ECO:0000256" key="4">
    <source>
        <dbReference type="ARBA" id="ARBA00022692"/>
    </source>
</evidence>
<comment type="similarity">
    <text evidence="2">Belongs to the ABC transporter superfamily. ABCC family. Conjugate transporter (TC 3.A.1.208) subfamily.</text>
</comment>
<dbReference type="PANTHER" id="PTHR24223">
    <property type="entry name" value="ATP-BINDING CASSETTE SUB-FAMILY C"/>
    <property type="match status" value="1"/>
</dbReference>
<keyword evidence="13" id="KW-1185">Reference proteome</keyword>
<protein>
    <submittedName>
        <fullName evidence="14">Uncharacterized protein</fullName>
    </submittedName>
</protein>
<dbReference type="GO" id="GO:0016020">
    <property type="term" value="C:membrane"/>
    <property type="evidence" value="ECO:0007669"/>
    <property type="project" value="UniProtKB-SubCell"/>
</dbReference>
<dbReference type="InterPro" id="IPR017871">
    <property type="entry name" value="ABC_transporter-like_CS"/>
</dbReference>
<feature type="region of interest" description="Disordered" evidence="9">
    <location>
        <begin position="55"/>
        <end position="77"/>
    </location>
</feature>
<dbReference type="GO" id="GO:0016887">
    <property type="term" value="F:ATP hydrolysis activity"/>
    <property type="evidence" value="ECO:0007669"/>
    <property type="project" value="InterPro"/>
</dbReference>
<evidence type="ECO:0000256" key="5">
    <source>
        <dbReference type="ARBA" id="ARBA00022741"/>
    </source>
</evidence>
<evidence type="ECO:0000256" key="7">
    <source>
        <dbReference type="ARBA" id="ARBA00022989"/>
    </source>
</evidence>
<feature type="transmembrane region" description="Helical" evidence="10">
    <location>
        <begin position="508"/>
        <end position="528"/>
    </location>
</feature>
<evidence type="ECO:0000256" key="2">
    <source>
        <dbReference type="ARBA" id="ARBA00009726"/>
    </source>
</evidence>
<evidence type="ECO:0000256" key="3">
    <source>
        <dbReference type="ARBA" id="ARBA00022448"/>
    </source>
</evidence>
<dbReference type="Pfam" id="PF00664">
    <property type="entry name" value="ABC_membrane"/>
    <property type="match status" value="2"/>
</dbReference>
<keyword evidence="5" id="KW-0547">Nucleotide-binding</keyword>
<proteinExistence type="inferred from homology"/>
<evidence type="ECO:0000256" key="8">
    <source>
        <dbReference type="ARBA" id="ARBA00023136"/>
    </source>
</evidence>
<feature type="domain" description="ABC transmembrane type-1" evidence="12">
    <location>
        <begin position="507"/>
        <end position="587"/>
    </location>
</feature>
<accession>A0A915IRS2</accession>
<dbReference type="WBParaSite" id="nRc.2.0.1.t16565-RA">
    <property type="protein sequence ID" value="nRc.2.0.1.t16565-RA"/>
    <property type="gene ID" value="nRc.2.0.1.g16565"/>
</dbReference>
<feature type="transmembrane region" description="Helical" evidence="10">
    <location>
        <begin position="426"/>
        <end position="448"/>
    </location>
</feature>
<reference evidence="14" key="1">
    <citation type="submission" date="2022-11" db="UniProtKB">
        <authorList>
            <consortium name="WormBaseParasite"/>
        </authorList>
    </citation>
    <scope>IDENTIFICATION</scope>
</reference>
<feature type="transmembrane region" description="Helical" evidence="10">
    <location>
        <begin position="776"/>
        <end position="798"/>
    </location>
</feature>
<evidence type="ECO:0000256" key="10">
    <source>
        <dbReference type="SAM" id="Phobius"/>
    </source>
</evidence>
<dbReference type="Gene3D" id="1.20.1560.10">
    <property type="entry name" value="ABC transporter type 1, transmembrane domain"/>
    <property type="match status" value="3"/>
</dbReference>
<evidence type="ECO:0000256" key="9">
    <source>
        <dbReference type="SAM" id="MobiDB-lite"/>
    </source>
</evidence>
<dbReference type="InterPro" id="IPR003439">
    <property type="entry name" value="ABC_transporter-like_ATP-bd"/>
</dbReference>
<dbReference type="OMA" id="ERCINSY"/>
<feature type="compositionally biased region" description="Basic and acidic residues" evidence="9">
    <location>
        <begin position="63"/>
        <end position="74"/>
    </location>
</feature>
<evidence type="ECO:0000313" key="13">
    <source>
        <dbReference type="Proteomes" id="UP000887565"/>
    </source>
</evidence>
<dbReference type="Gene3D" id="3.40.50.300">
    <property type="entry name" value="P-loop containing nucleotide triphosphate hydrolases"/>
    <property type="match status" value="2"/>
</dbReference>
<dbReference type="PROSITE" id="PS50893">
    <property type="entry name" value="ABC_TRANSPORTER_2"/>
    <property type="match status" value="1"/>
</dbReference>
<name>A0A915IRS2_ROMCU</name>
<dbReference type="GO" id="GO:0005524">
    <property type="term" value="F:ATP binding"/>
    <property type="evidence" value="ECO:0007669"/>
    <property type="project" value="UniProtKB-KW"/>
</dbReference>
<evidence type="ECO:0000256" key="6">
    <source>
        <dbReference type="ARBA" id="ARBA00022840"/>
    </source>
</evidence>
<evidence type="ECO:0000313" key="14">
    <source>
        <dbReference type="WBParaSite" id="nRc.2.0.1.t16565-RA"/>
    </source>
</evidence>
<dbReference type="InterPro" id="IPR027417">
    <property type="entry name" value="P-loop_NTPase"/>
</dbReference>
<comment type="subcellular location">
    <subcellularLocation>
        <location evidence="1">Membrane</location>
        <topology evidence="1">Multi-pass membrane protein</topology>
    </subcellularLocation>
</comment>
<keyword evidence="6" id="KW-0067">ATP-binding</keyword>
<feature type="domain" description="ABC transporter" evidence="11">
    <location>
        <begin position="83"/>
        <end position="306"/>
    </location>
</feature>
<keyword evidence="3" id="KW-0813">Transport</keyword>
<dbReference type="PROSITE" id="PS00211">
    <property type="entry name" value="ABC_TRANSPORTER_1"/>
    <property type="match status" value="1"/>
</dbReference>